<sequence length="459" mass="51084">MHTAPSFKQDTHHSTPNNTPPPPPPPHPPATIRLHLQLARSTPLFDLSGRLPFSIVFGLARDRRHDSHPDEDLVLDTRRSLLDVPWALREGLLDWDVLSTDPGGGIMREVARGLRELDVDGGDGGDGDGEDDGSGEGRGMQRERFIVLESLVGRKENFMQLLTLYEYVVNPASPLGRIFSSAGEGVKFEISLLRPELGIRWYRFGKKGDFIGEDGEFLPWALRGSGDDDTAGGGLPPLSHRHGTSVGRCTFQTVACLSWPPNLSTHISVVKGSETSPSSYLRISVSHSSSQPLMLQTTGEQRHLKISSRYGLNGDEQYWSRILHEFPGNTKRALHPIIRILDASTREVVYGGIPGFVCRLRDMRKPFDPRPKRDCMTTILPGETLERKVEISEILKDLPDGEFEVHLEPLGMWWCEGEFVAADDEEDGRLPKRFWSENVPPAVLEADPLKFRVVGGVLV</sequence>
<feature type="compositionally biased region" description="Pro residues" evidence="1">
    <location>
        <begin position="18"/>
        <end position="29"/>
    </location>
</feature>
<keyword evidence="2" id="KW-1185">Reference proteome</keyword>
<evidence type="ECO:0000313" key="2">
    <source>
        <dbReference type="Proteomes" id="UP000504637"/>
    </source>
</evidence>
<dbReference type="AlphaFoldDB" id="A0A6J3LTY2"/>
<name>A0A6J3LTY2_9PEZI</name>
<feature type="region of interest" description="Disordered" evidence="1">
    <location>
        <begin position="1"/>
        <end position="29"/>
    </location>
</feature>
<organism evidence="3">
    <name type="scientific">Dissoconium aciculare CBS 342.82</name>
    <dbReference type="NCBI Taxonomy" id="1314786"/>
    <lineage>
        <taxon>Eukaryota</taxon>
        <taxon>Fungi</taxon>
        <taxon>Dikarya</taxon>
        <taxon>Ascomycota</taxon>
        <taxon>Pezizomycotina</taxon>
        <taxon>Dothideomycetes</taxon>
        <taxon>Dothideomycetidae</taxon>
        <taxon>Mycosphaerellales</taxon>
        <taxon>Dissoconiaceae</taxon>
        <taxon>Dissoconium</taxon>
    </lineage>
</organism>
<evidence type="ECO:0000313" key="3">
    <source>
        <dbReference type="RefSeq" id="XP_033455770.1"/>
    </source>
</evidence>
<dbReference type="Proteomes" id="UP000504637">
    <property type="component" value="Unplaced"/>
</dbReference>
<dbReference type="OrthoDB" id="5272229at2759"/>
<reference evidence="3" key="2">
    <citation type="submission" date="2020-04" db="EMBL/GenBank/DDBJ databases">
        <authorList>
            <consortium name="NCBI Genome Project"/>
        </authorList>
    </citation>
    <scope>NUCLEOTIDE SEQUENCE</scope>
    <source>
        <strain evidence="3">CBS 342.82</strain>
    </source>
</reference>
<proteinExistence type="predicted"/>
<protein>
    <submittedName>
        <fullName evidence="3">Uncharacterized protein</fullName>
    </submittedName>
</protein>
<feature type="compositionally biased region" description="Acidic residues" evidence="1">
    <location>
        <begin position="119"/>
        <end position="134"/>
    </location>
</feature>
<reference evidence="3" key="1">
    <citation type="submission" date="2020-01" db="EMBL/GenBank/DDBJ databases">
        <authorList>
            <consortium name="DOE Joint Genome Institute"/>
            <person name="Haridas S."/>
            <person name="Albert R."/>
            <person name="Binder M."/>
            <person name="Bloem J."/>
            <person name="Labutti K."/>
            <person name="Salamov A."/>
            <person name="Andreopoulos B."/>
            <person name="Baker S.E."/>
            <person name="Barry K."/>
            <person name="Bills G."/>
            <person name="Bluhm B.H."/>
            <person name="Cannon C."/>
            <person name="Castanera R."/>
            <person name="Culley D.E."/>
            <person name="Daum C."/>
            <person name="Ezra D."/>
            <person name="Gonzalez J.B."/>
            <person name="Henrissat B."/>
            <person name="Kuo A."/>
            <person name="Liang C."/>
            <person name="Lipzen A."/>
            <person name="Lutzoni F."/>
            <person name="Magnuson J."/>
            <person name="Mondo S."/>
            <person name="Nolan M."/>
            <person name="Ohm R."/>
            <person name="Pangilinan J."/>
            <person name="Park H.-J."/>
            <person name="Ramirez L."/>
            <person name="Alfaro M."/>
            <person name="Sun H."/>
            <person name="Tritt A."/>
            <person name="Yoshinaga Y."/>
            <person name="Zwiers L.-H."/>
            <person name="Turgeon B.G."/>
            <person name="Goodwin S.B."/>
            <person name="Spatafora J.W."/>
            <person name="Crous P.W."/>
            <person name="Grigoriev I.V."/>
        </authorList>
    </citation>
    <scope>NUCLEOTIDE SEQUENCE</scope>
    <source>
        <strain evidence="3">CBS 342.82</strain>
    </source>
</reference>
<feature type="region of interest" description="Disordered" evidence="1">
    <location>
        <begin position="117"/>
        <end position="139"/>
    </location>
</feature>
<evidence type="ECO:0000256" key="1">
    <source>
        <dbReference type="SAM" id="MobiDB-lite"/>
    </source>
</evidence>
<reference evidence="3" key="3">
    <citation type="submission" date="2025-08" db="UniProtKB">
        <authorList>
            <consortium name="RefSeq"/>
        </authorList>
    </citation>
    <scope>IDENTIFICATION</scope>
    <source>
        <strain evidence="3">CBS 342.82</strain>
    </source>
</reference>
<dbReference type="RefSeq" id="XP_033455770.1">
    <property type="nucleotide sequence ID" value="XM_033605905.1"/>
</dbReference>
<dbReference type="GeneID" id="54363705"/>
<accession>A0A6J3LTY2</accession>
<gene>
    <name evidence="3" type="ORF">K489DRAFT_384639</name>
</gene>